<dbReference type="EMBL" id="BMQQ01000038">
    <property type="protein sequence ID" value="GGT61236.1"/>
    <property type="molecule type" value="Genomic_DNA"/>
</dbReference>
<name>A0A918HGE9_9ACTN</name>
<reference evidence="1" key="1">
    <citation type="journal article" date="2014" name="Int. J. Syst. Evol. Microbiol.">
        <title>Complete genome sequence of Corynebacterium casei LMG S-19264T (=DSM 44701T), isolated from a smear-ripened cheese.</title>
        <authorList>
            <consortium name="US DOE Joint Genome Institute (JGI-PGF)"/>
            <person name="Walter F."/>
            <person name="Albersmeier A."/>
            <person name="Kalinowski J."/>
            <person name="Ruckert C."/>
        </authorList>
    </citation>
    <scope>NUCLEOTIDE SEQUENCE</scope>
    <source>
        <strain evidence="1">JCM 3172</strain>
    </source>
</reference>
<evidence type="ECO:0000313" key="1">
    <source>
        <dbReference type="EMBL" id="GGT61236.1"/>
    </source>
</evidence>
<dbReference type="AlphaFoldDB" id="A0A918HGE9"/>
<dbReference type="Proteomes" id="UP000619486">
    <property type="component" value="Unassembled WGS sequence"/>
</dbReference>
<reference evidence="1" key="2">
    <citation type="submission" date="2020-09" db="EMBL/GenBank/DDBJ databases">
        <authorList>
            <person name="Sun Q."/>
            <person name="Ohkuma M."/>
        </authorList>
    </citation>
    <scope>NUCLEOTIDE SEQUENCE</scope>
    <source>
        <strain evidence="1">JCM 3172</strain>
    </source>
</reference>
<protein>
    <submittedName>
        <fullName evidence="1">Uncharacterized protein</fullName>
    </submittedName>
</protein>
<sequence length="81" mass="8196">MGVAEEFLDHDEVDALFQEQGRGRVAEVVEADAAEAGPGEEAAEAAGEVGGSRGRRVGVVNPSPLSILLSLAPCPAVPCAP</sequence>
<organism evidence="1 2">
    <name type="scientific">Streptomyces purpureus</name>
    <dbReference type="NCBI Taxonomy" id="1951"/>
    <lineage>
        <taxon>Bacteria</taxon>
        <taxon>Bacillati</taxon>
        <taxon>Actinomycetota</taxon>
        <taxon>Actinomycetes</taxon>
        <taxon>Kitasatosporales</taxon>
        <taxon>Streptomycetaceae</taxon>
        <taxon>Streptomyces</taxon>
    </lineage>
</organism>
<keyword evidence="2" id="KW-1185">Reference proteome</keyword>
<comment type="caution">
    <text evidence="1">The sequence shown here is derived from an EMBL/GenBank/DDBJ whole genome shotgun (WGS) entry which is preliminary data.</text>
</comment>
<gene>
    <name evidence="1" type="ORF">GCM10014713_63400</name>
</gene>
<accession>A0A918HGE9</accession>
<evidence type="ECO:0000313" key="2">
    <source>
        <dbReference type="Proteomes" id="UP000619486"/>
    </source>
</evidence>
<proteinExistence type="predicted"/>